<organism evidence="4 5">
    <name type="scientific">Vibrio splendidus</name>
    <dbReference type="NCBI Taxonomy" id="29497"/>
    <lineage>
        <taxon>Bacteria</taxon>
        <taxon>Pseudomonadati</taxon>
        <taxon>Pseudomonadota</taxon>
        <taxon>Gammaproteobacteria</taxon>
        <taxon>Vibrionales</taxon>
        <taxon>Vibrionaceae</taxon>
        <taxon>Vibrio</taxon>
    </lineage>
</organism>
<proteinExistence type="predicted"/>
<reference evidence="4" key="2">
    <citation type="submission" date="2023-07" db="EMBL/GenBank/DDBJ databases">
        <title>Genome content predicts the carbon catabolic preferences of heterotrophic bacteria.</title>
        <authorList>
            <person name="Gralka M."/>
        </authorList>
    </citation>
    <scope>NUCLEOTIDE SEQUENCE</scope>
    <source>
        <strain evidence="4">6E02</strain>
    </source>
</reference>
<comment type="caution">
    <text evidence="4">The sequence shown here is derived from an EMBL/GenBank/DDBJ whole genome shotgun (WGS) entry which is preliminary data.</text>
</comment>
<feature type="compositionally biased region" description="Low complexity" evidence="1">
    <location>
        <begin position="20"/>
        <end position="33"/>
    </location>
</feature>
<keyword evidence="2" id="KW-1133">Transmembrane helix</keyword>
<evidence type="ECO:0000256" key="2">
    <source>
        <dbReference type="SAM" id="Phobius"/>
    </source>
</evidence>
<keyword evidence="2" id="KW-0472">Membrane</keyword>
<dbReference type="EMBL" id="JAUYVL010000048">
    <property type="protein sequence ID" value="MDP2504073.1"/>
    <property type="molecule type" value="Genomic_DNA"/>
</dbReference>
<gene>
    <name evidence="3" type="ORF">L8R85_27300</name>
    <name evidence="4" type="ORF">Q8W42_25725</name>
</gene>
<feature type="region of interest" description="Disordered" evidence="1">
    <location>
        <begin position="1"/>
        <end position="33"/>
    </location>
</feature>
<dbReference type="AlphaFoldDB" id="A0A0P6ZNT2"/>
<feature type="transmembrane region" description="Helical" evidence="2">
    <location>
        <begin position="49"/>
        <end position="66"/>
    </location>
</feature>
<evidence type="ECO:0000256" key="1">
    <source>
        <dbReference type="SAM" id="MobiDB-lite"/>
    </source>
</evidence>
<feature type="compositionally biased region" description="Gly residues" evidence="1">
    <location>
        <begin position="9"/>
        <end position="19"/>
    </location>
</feature>
<dbReference type="EMBL" id="JAKMYX010000321">
    <property type="protein sequence ID" value="MDH5924668.1"/>
    <property type="molecule type" value="Genomic_DNA"/>
</dbReference>
<evidence type="ECO:0000313" key="3">
    <source>
        <dbReference type="EMBL" id="MDH5924668.1"/>
    </source>
</evidence>
<dbReference type="Proteomes" id="UP001159663">
    <property type="component" value="Unassembled WGS sequence"/>
</dbReference>
<name>A0A0P6ZNT2_VIBSP</name>
<evidence type="ECO:0000313" key="4">
    <source>
        <dbReference type="EMBL" id="MDP2504073.1"/>
    </source>
</evidence>
<accession>A0A0P6ZNT2</accession>
<evidence type="ECO:0000313" key="5">
    <source>
        <dbReference type="Proteomes" id="UP001177935"/>
    </source>
</evidence>
<keyword evidence="2" id="KW-0812">Transmembrane</keyword>
<reference evidence="3" key="1">
    <citation type="submission" date="2022-01" db="EMBL/GenBank/DDBJ databases">
        <title>Vibrio aestuarianus Clade A and Clade B isolates are associated with Pacific oyster (Crassostrea gigas) disease outbreaks across Ireland.</title>
        <authorList>
            <person name="Coyle N."/>
            <person name="O'Toole C."/>
            <person name="Thomas J.C.L."/>
            <person name="Ryder D."/>
            <person name="Cheslett D."/>
            <person name="Feist S."/>
            <person name="Bean T."/>
            <person name="Joseph A."/>
            <person name="Waina A."/>
            <person name="Feil E."/>
            <person name="Verner-Jeffreys D.W."/>
        </authorList>
    </citation>
    <scope>NUCLEOTIDE SEQUENCE</scope>
    <source>
        <strain evidence="3">S/17/14 A</strain>
    </source>
</reference>
<protein>
    <submittedName>
        <fullName evidence="4">Uncharacterized protein</fullName>
    </submittedName>
</protein>
<dbReference type="RefSeq" id="WP_017083727.1">
    <property type="nucleotide sequence ID" value="NZ_CAWMQV010000086.1"/>
</dbReference>
<sequence>MLGSLTSLTGGGGLTGGSSGPAESGNTSNTTNNSGFTAGAMNFGSHNGIPWWGIALVALLALYVFTRK</sequence>
<dbReference type="Proteomes" id="UP001177935">
    <property type="component" value="Unassembled WGS sequence"/>
</dbReference>